<dbReference type="RefSeq" id="WP_066601637.1">
    <property type="nucleotide sequence ID" value="NZ_CP014230.1"/>
</dbReference>
<gene>
    <name evidence="1" type="ORF">AXF15_00260</name>
</gene>
<proteinExistence type="predicted"/>
<reference evidence="2" key="1">
    <citation type="submission" date="2016-02" db="EMBL/GenBank/DDBJ databases">
        <authorList>
            <person name="Holder M.E."/>
            <person name="Ajami N.J."/>
            <person name="Petrosino J.F."/>
        </authorList>
    </citation>
    <scope>NUCLEOTIDE SEQUENCE [LARGE SCALE GENOMIC DNA]</scope>
    <source>
        <strain evidence="2">DSM 12838</strain>
    </source>
</reference>
<organism evidence="1 2">
    <name type="scientific">Desulfomicrobium orale DSM 12838</name>
    <dbReference type="NCBI Taxonomy" id="888061"/>
    <lineage>
        <taxon>Bacteria</taxon>
        <taxon>Pseudomonadati</taxon>
        <taxon>Thermodesulfobacteriota</taxon>
        <taxon>Desulfovibrionia</taxon>
        <taxon>Desulfovibrionales</taxon>
        <taxon>Desulfomicrobiaceae</taxon>
        <taxon>Desulfomicrobium</taxon>
    </lineage>
</organism>
<dbReference type="OrthoDB" id="5470981at2"/>
<protein>
    <submittedName>
        <fullName evidence="1">Uncharacterized protein</fullName>
    </submittedName>
</protein>
<dbReference type="KEGG" id="doa:AXF15_00260"/>
<accession>A0A120KMN4</accession>
<evidence type="ECO:0000313" key="1">
    <source>
        <dbReference type="EMBL" id="AMD91701.1"/>
    </source>
</evidence>
<dbReference type="Proteomes" id="UP000063964">
    <property type="component" value="Chromosome"/>
</dbReference>
<dbReference type="STRING" id="888061.AXF15_00260"/>
<evidence type="ECO:0000313" key="2">
    <source>
        <dbReference type="Proteomes" id="UP000063964"/>
    </source>
</evidence>
<dbReference type="EMBL" id="CP014230">
    <property type="protein sequence ID" value="AMD91701.1"/>
    <property type="molecule type" value="Genomic_DNA"/>
</dbReference>
<keyword evidence="2" id="KW-1185">Reference proteome</keyword>
<dbReference type="AlphaFoldDB" id="A0A120KMN4"/>
<name>A0A120KMN4_9BACT</name>
<sequence>MRKLLCLLLLLAACGKKEWPQPVLTDELLHINHLEAGMDGDCLLVSAQLGGNLVNLEYFLVEIEQDGCPTCPFTPSVTKKLYPYSDGVLRRENSFILSICQPLPARSLRVRLQADNTHGAVEPAVSKTITLTPQSGEN</sequence>